<dbReference type="InterPro" id="IPR011009">
    <property type="entry name" value="Kinase-like_dom_sf"/>
</dbReference>
<keyword evidence="2" id="KW-0808">Transferase</keyword>
<evidence type="ECO:0000313" key="3">
    <source>
        <dbReference type="Proteomes" id="UP000236311"/>
    </source>
</evidence>
<name>A0A2K4ZG80_9FIRM</name>
<dbReference type="GO" id="GO:0006646">
    <property type="term" value="P:phosphatidylethanolamine biosynthetic process"/>
    <property type="evidence" value="ECO:0007669"/>
    <property type="project" value="TreeGrafter"/>
</dbReference>
<dbReference type="InterPro" id="IPR025877">
    <property type="entry name" value="MobA-like_NTP_Trfase"/>
</dbReference>
<dbReference type="GO" id="GO:0004305">
    <property type="term" value="F:ethanolamine kinase activity"/>
    <property type="evidence" value="ECO:0007669"/>
    <property type="project" value="TreeGrafter"/>
</dbReference>
<dbReference type="Proteomes" id="UP000236311">
    <property type="component" value="Unassembled WGS sequence"/>
</dbReference>
<dbReference type="AlphaFoldDB" id="A0A2K4ZG80"/>
<dbReference type="Pfam" id="PF01633">
    <property type="entry name" value="Choline_kinase"/>
    <property type="match status" value="1"/>
</dbReference>
<dbReference type="Pfam" id="PF12804">
    <property type="entry name" value="NTP_transf_3"/>
    <property type="match status" value="1"/>
</dbReference>
<dbReference type="Pfam" id="PF13412">
    <property type="entry name" value="HTH_24"/>
    <property type="match status" value="1"/>
</dbReference>
<feature type="domain" description="MobA-like NTP transferase" evidence="1">
    <location>
        <begin position="69"/>
        <end position="168"/>
    </location>
</feature>
<dbReference type="InterPro" id="IPR029044">
    <property type="entry name" value="Nucleotide-diphossugar_trans"/>
</dbReference>
<keyword evidence="3" id="KW-1185">Reference proteome</keyword>
<dbReference type="PANTHER" id="PTHR22603:SF66">
    <property type="entry name" value="ETHANOLAMINE KINASE"/>
    <property type="match status" value="1"/>
</dbReference>
<dbReference type="SUPFAM" id="SSF53448">
    <property type="entry name" value="Nucleotide-diphospho-sugar transferases"/>
    <property type="match status" value="1"/>
</dbReference>
<dbReference type="SUPFAM" id="SSF56112">
    <property type="entry name" value="Protein kinase-like (PK-like)"/>
    <property type="match status" value="1"/>
</dbReference>
<protein>
    <submittedName>
        <fullName evidence="2">Bifunctional IPC transferase and DIPP synthase</fullName>
    </submittedName>
</protein>
<reference evidence="2 3" key="1">
    <citation type="submission" date="2018-01" db="EMBL/GenBank/DDBJ databases">
        <authorList>
            <person name="Gaut B.S."/>
            <person name="Morton B.R."/>
            <person name="Clegg M.T."/>
            <person name="Duvall M.R."/>
        </authorList>
    </citation>
    <scope>NUCLEOTIDE SEQUENCE [LARGE SCALE GENOMIC DNA]</scope>
    <source>
        <strain evidence="2">GP69</strain>
    </source>
</reference>
<dbReference type="OrthoDB" id="9803871at2"/>
<dbReference type="RefSeq" id="WP_103239575.1">
    <property type="nucleotide sequence ID" value="NZ_JANJZD010000001.1"/>
</dbReference>
<dbReference type="GO" id="GO:0016779">
    <property type="term" value="F:nucleotidyltransferase activity"/>
    <property type="evidence" value="ECO:0007669"/>
    <property type="project" value="UniProtKB-ARBA"/>
</dbReference>
<organism evidence="2 3">
    <name type="scientific">Acetatifactor muris</name>
    <dbReference type="NCBI Taxonomy" id="879566"/>
    <lineage>
        <taxon>Bacteria</taxon>
        <taxon>Bacillati</taxon>
        <taxon>Bacillota</taxon>
        <taxon>Clostridia</taxon>
        <taxon>Lachnospirales</taxon>
        <taxon>Lachnospiraceae</taxon>
        <taxon>Acetatifactor</taxon>
    </lineage>
</organism>
<dbReference type="PANTHER" id="PTHR22603">
    <property type="entry name" value="CHOLINE/ETHANOALAMINE KINASE"/>
    <property type="match status" value="1"/>
</dbReference>
<dbReference type="CDD" id="cd05151">
    <property type="entry name" value="ChoK-like"/>
    <property type="match status" value="1"/>
</dbReference>
<dbReference type="Gene3D" id="3.90.1200.10">
    <property type="match status" value="1"/>
</dbReference>
<sequence length="589" mass="68226">MNKQECDILTSLLSEPFINQRILSEVCGHSLGVVNRSIRELIKNGYLDEAVRLTTKAHKAFKEKEPRNAVILAAGFGMRMVPINMEIPKALMEVNGEVLIERMIRQLHAVGIRKVYVVVGFMKEQFEYLIDEYGVELIVNNDYALRNNLHSLKLVCRHLSNTYVIPGDVWCEYNPFQKNELYSWYMVSDLVDNDSDVRINRKMELVTVPKGAGGNAMIGISYLAEEEAAIVRNKVDKLCGDTRYDGSFWEETLFDKDRMIVWARVVHGSDVVEINTYEQLRELDEHSNQLNSEAITVIAQQLEVKAADIVNIEVLKKGMTNRSFLFSCEDKKYIMRIPGEGTERLINRRQEAEVYTAIDGLELCDRPLYMNSGNGYKITKYIEGVRCCDPNDISDLKLCIKKLKLLHEMKLKVKHEFDIFRMIDFYESLWEGKASAYRDYEKTKQNAFSLRPFIEKNIEERVLTHIDAVPDNFLFDPGTEGELSLQLTDWEYAGMQDPHVDIAMFCIYSLYNKRQIDRMIHIYFEGPCPGNVKTKIYCYIAVCGLLWSNWCEYKRNLGVEFGEYSLRQYRYAKEYYKLAAQRIGGEDGV</sequence>
<accession>A0A2K4ZG80</accession>
<dbReference type="GO" id="GO:0005737">
    <property type="term" value="C:cytoplasm"/>
    <property type="evidence" value="ECO:0007669"/>
    <property type="project" value="TreeGrafter"/>
</dbReference>
<dbReference type="Gene3D" id="3.30.200.20">
    <property type="entry name" value="Phosphorylase Kinase, domain 1"/>
    <property type="match status" value="1"/>
</dbReference>
<dbReference type="Gene3D" id="3.90.550.10">
    <property type="entry name" value="Spore Coat Polysaccharide Biosynthesis Protein SpsA, Chain A"/>
    <property type="match status" value="1"/>
</dbReference>
<evidence type="ECO:0000259" key="1">
    <source>
        <dbReference type="Pfam" id="PF12804"/>
    </source>
</evidence>
<dbReference type="EMBL" id="OFSM01000010">
    <property type="protein sequence ID" value="SOY29469.1"/>
    <property type="molecule type" value="Genomic_DNA"/>
</dbReference>
<gene>
    <name evidence="2" type="primary">spsI_1</name>
    <name evidence="2" type="ORF">AMURIS_02190</name>
</gene>
<evidence type="ECO:0000313" key="2">
    <source>
        <dbReference type="EMBL" id="SOY29469.1"/>
    </source>
</evidence>
<proteinExistence type="predicted"/>